<dbReference type="GO" id="GO:0047693">
    <property type="term" value="F:ATP diphosphatase activity"/>
    <property type="evidence" value="ECO:0007669"/>
    <property type="project" value="UniProtKB-EC"/>
</dbReference>
<dbReference type="GO" id="GO:0046081">
    <property type="term" value="P:dUTP catabolic process"/>
    <property type="evidence" value="ECO:0007669"/>
    <property type="project" value="TreeGrafter"/>
</dbReference>
<feature type="domain" description="Tetrapyrrole methylase" evidence="1">
    <location>
        <begin position="4"/>
        <end position="201"/>
    </location>
</feature>
<dbReference type="PANTHER" id="PTHR30522:SF0">
    <property type="entry name" value="NUCLEOSIDE TRIPHOSPHATE PYROPHOSPHOHYDROLASE"/>
    <property type="match status" value="1"/>
</dbReference>
<dbReference type="EMBL" id="CADCTF010000036">
    <property type="protein sequence ID" value="CAA9223768.1"/>
    <property type="molecule type" value="Genomic_DNA"/>
</dbReference>
<name>A0A6J4HIW2_9ACTN</name>
<feature type="domain" description="NTP pyrophosphohydrolase MazG-like" evidence="2">
    <location>
        <begin position="246"/>
        <end position="322"/>
    </location>
</feature>
<dbReference type="GO" id="GO:0046047">
    <property type="term" value="P:TTP catabolic process"/>
    <property type="evidence" value="ECO:0007669"/>
    <property type="project" value="TreeGrafter"/>
</dbReference>
<dbReference type="GO" id="GO:0046052">
    <property type="term" value="P:UTP catabolic process"/>
    <property type="evidence" value="ECO:0007669"/>
    <property type="project" value="TreeGrafter"/>
</dbReference>
<dbReference type="GO" id="GO:0006950">
    <property type="term" value="P:response to stress"/>
    <property type="evidence" value="ECO:0007669"/>
    <property type="project" value="UniProtKB-ARBA"/>
</dbReference>
<dbReference type="Gene3D" id="3.40.1010.10">
    <property type="entry name" value="Cobalt-precorrin-4 Transmethylase, Domain 1"/>
    <property type="match status" value="1"/>
</dbReference>
<reference evidence="3" key="1">
    <citation type="submission" date="2020-02" db="EMBL/GenBank/DDBJ databases">
        <authorList>
            <person name="Meier V. D."/>
        </authorList>
    </citation>
    <scope>NUCLEOTIDE SEQUENCE</scope>
    <source>
        <strain evidence="3">AVDCRST_MAG50</strain>
    </source>
</reference>
<dbReference type="Pfam" id="PF00590">
    <property type="entry name" value="TP_methylase"/>
    <property type="match status" value="1"/>
</dbReference>
<dbReference type="GO" id="GO:0008168">
    <property type="term" value="F:methyltransferase activity"/>
    <property type="evidence" value="ECO:0007669"/>
    <property type="project" value="InterPro"/>
</dbReference>
<evidence type="ECO:0000313" key="3">
    <source>
        <dbReference type="EMBL" id="CAA9223768.1"/>
    </source>
</evidence>
<dbReference type="InterPro" id="IPR035013">
    <property type="entry name" value="YabN_N"/>
</dbReference>
<evidence type="ECO:0000259" key="2">
    <source>
        <dbReference type="Pfam" id="PF03819"/>
    </source>
</evidence>
<dbReference type="InterPro" id="IPR014777">
    <property type="entry name" value="4pyrrole_Mease_sub1"/>
</dbReference>
<dbReference type="GO" id="GO:0046076">
    <property type="term" value="P:dTTP catabolic process"/>
    <property type="evidence" value="ECO:0007669"/>
    <property type="project" value="TreeGrafter"/>
</dbReference>
<dbReference type="CDD" id="cd11723">
    <property type="entry name" value="YabN_N_like"/>
    <property type="match status" value="1"/>
</dbReference>
<keyword evidence="3" id="KW-0378">Hydrolase</keyword>
<dbReference type="InterPro" id="IPR035996">
    <property type="entry name" value="4pyrrol_Methylase_sf"/>
</dbReference>
<organism evidence="3">
    <name type="scientific">uncultured Acidimicrobiales bacterium</name>
    <dbReference type="NCBI Taxonomy" id="310071"/>
    <lineage>
        <taxon>Bacteria</taxon>
        <taxon>Bacillati</taxon>
        <taxon>Actinomycetota</taxon>
        <taxon>Acidimicrobiia</taxon>
        <taxon>Acidimicrobiales</taxon>
        <taxon>environmental samples</taxon>
    </lineage>
</organism>
<dbReference type="NCBIfam" id="NF007113">
    <property type="entry name" value="PRK09562.1"/>
    <property type="match status" value="1"/>
</dbReference>
<evidence type="ECO:0000259" key="1">
    <source>
        <dbReference type="Pfam" id="PF00590"/>
    </source>
</evidence>
<gene>
    <name evidence="3" type="ORF">AVDCRST_MAG50-719</name>
</gene>
<dbReference type="Gene3D" id="1.10.287.1080">
    <property type="entry name" value="MazG-like"/>
    <property type="match status" value="2"/>
</dbReference>
<dbReference type="SUPFAM" id="SSF101386">
    <property type="entry name" value="all-alpha NTP pyrophosphatases"/>
    <property type="match status" value="2"/>
</dbReference>
<dbReference type="Pfam" id="PF03819">
    <property type="entry name" value="MazG"/>
    <property type="match status" value="1"/>
</dbReference>
<dbReference type="InterPro" id="IPR048015">
    <property type="entry name" value="NTP-PPase_MazG-like_N"/>
</dbReference>
<dbReference type="EC" id="3.6.1.8" evidence="3"/>
<dbReference type="SUPFAM" id="SSF53790">
    <property type="entry name" value="Tetrapyrrole methylase"/>
    <property type="match status" value="1"/>
</dbReference>
<dbReference type="CDD" id="cd11529">
    <property type="entry name" value="NTP-PPase_MazG_Cterm"/>
    <property type="match status" value="1"/>
</dbReference>
<dbReference type="GO" id="GO:0046061">
    <property type="term" value="P:dATP catabolic process"/>
    <property type="evidence" value="ECO:0007669"/>
    <property type="project" value="TreeGrafter"/>
</dbReference>
<dbReference type="InterPro" id="IPR004518">
    <property type="entry name" value="MazG-like_dom"/>
</dbReference>
<dbReference type="NCBIfam" id="TIGR00444">
    <property type="entry name" value="mazG"/>
    <property type="match status" value="1"/>
</dbReference>
<proteinExistence type="predicted"/>
<dbReference type="GO" id="GO:0006203">
    <property type="term" value="P:dGTP catabolic process"/>
    <property type="evidence" value="ECO:0007669"/>
    <property type="project" value="TreeGrafter"/>
</dbReference>
<dbReference type="FunFam" id="1.10.287.1080:FF:000001">
    <property type="entry name" value="Nucleoside triphosphate pyrophosphohydrolase"/>
    <property type="match status" value="1"/>
</dbReference>
<dbReference type="CDD" id="cd11528">
    <property type="entry name" value="NTP-PPase_MazG_Nterm"/>
    <property type="match status" value="1"/>
</dbReference>
<dbReference type="AlphaFoldDB" id="A0A6J4HIW2"/>
<sequence>MTGRVVIVGLGPAGPDLLPPMVLAAIDRIPHRFLRTERHPAAAVMTSAGCASFDALYEQAASIDQVYAGIVDALAAAAAEHGEVLYAVPGSPAVAERTVELLRADPRVEVDVLPAMSFLDLAWIRLGVDPLAEGVRIVDGHRFATDAAGERGPMLVAQCDTRTVLSDIKLALDPAPTARPIVVQRLGLPDEAVFEVAWEDLDRAVVPDHLTAVYLPAVAVPVGAELVRFWELMRTLREACPWDREQTHASLTRYLVEETYEVIEAIEQLESEGYDHLEEELGDLLLQVYFHATIAAEAGAFTLADVARGIHDKMVDRHPHVFAADEPDGAEGLEQSWEARKRREKGREGAMEGIPGGLPALLHAAKAGKRAAAVGFDWPEIQPVYAKVTEELGELRDDPSADELGDLLFAVVNVARHLDLDPEAALRQATAKFKARFALVERAAAAQGLDLRSAPPAQVDVLWEHAKAELADGLVVNGGLPEARSRVL</sequence>
<dbReference type="InterPro" id="IPR011551">
    <property type="entry name" value="NTP_PyrPHydrolase_MazG"/>
</dbReference>
<dbReference type="PANTHER" id="PTHR30522">
    <property type="entry name" value="NUCLEOSIDE TRIPHOSPHATE PYROPHOSPHOHYDROLASE"/>
    <property type="match status" value="1"/>
</dbReference>
<accession>A0A6J4HIW2</accession>
<dbReference type="InterPro" id="IPR048011">
    <property type="entry name" value="NTP-PPase_MazG-like_C"/>
</dbReference>
<protein>
    <submittedName>
        <fullName evidence="3">Nucleoside triphosphate pyrophosphohydrolase MazG</fullName>
        <ecNumber evidence="3">3.6.1.8</ecNumber>
    </submittedName>
</protein>
<dbReference type="InterPro" id="IPR000878">
    <property type="entry name" value="4pyrrol_Mease"/>
</dbReference>